<keyword evidence="3" id="KW-1185">Reference proteome</keyword>
<keyword evidence="1" id="KW-0812">Transmembrane</keyword>
<name>A0A5B7F2L8_PORTR</name>
<feature type="transmembrane region" description="Helical" evidence="1">
    <location>
        <begin position="358"/>
        <end position="381"/>
    </location>
</feature>
<dbReference type="EMBL" id="VSRR010004530">
    <property type="protein sequence ID" value="MPC39955.1"/>
    <property type="molecule type" value="Genomic_DNA"/>
</dbReference>
<sequence>MGVLGLYGAALHLLHDNQDRQHLNEAIVVTHLSGNITQDRGVTGNQVLTLVEEFLDSTYRDNAALSWKSVLETPGLRQIIVKESPCFITTAPKESCERATLKNDDINTTCFRCWSTTSMHSHICAVPDPEDDGGEGTCTQGCEHGFGYCGELGGTVWVEGRLIGEGGHGLYMSLDASKTYKKVLRRLRDLQWLTPNSRYVSVFLTTLSSTDTLARVRLHFLKYFTGQWRLTYDITLGRFPNYFPNFFKDKPVFKERPTCDKVLHYFVRGPRDRDFRDDMQDILLALPAALLLLAAFESPYFWRLFITTRDLKWEDHAVLVLNLVGLALHAGLVAGLFVSRVAAINTICNIYKNYGELVWMEFLSTQLLLCLVVLWFVKLFCLQSVLFEPLTQCTRLARGGAAALLVVPFFLLPLIVLGGGVVAITFADGATYDLRQAVVTASWAALGQARLQEQWPVLMIVRCVALLVLLPLAVAMAGVTMSYSLVAAERTKEEEKDTGRSCTVLVPIIHTPLPPPPQHPHKMVVI</sequence>
<feature type="transmembrane region" description="Helical" evidence="1">
    <location>
        <begin position="317"/>
        <end position="338"/>
    </location>
</feature>
<feature type="transmembrane region" description="Helical" evidence="1">
    <location>
        <begin position="402"/>
        <end position="427"/>
    </location>
</feature>
<proteinExistence type="predicted"/>
<reference evidence="2 3" key="1">
    <citation type="submission" date="2019-05" db="EMBL/GenBank/DDBJ databases">
        <title>Another draft genome of Portunus trituberculatus and its Hox gene families provides insights of decapod evolution.</title>
        <authorList>
            <person name="Jeong J.-H."/>
            <person name="Song I."/>
            <person name="Kim S."/>
            <person name="Choi T."/>
            <person name="Kim D."/>
            <person name="Ryu S."/>
            <person name="Kim W."/>
        </authorList>
    </citation>
    <scope>NUCLEOTIDE SEQUENCE [LARGE SCALE GENOMIC DNA]</scope>
    <source>
        <tissue evidence="2">Muscle</tissue>
    </source>
</reference>
<organism evidence="2 3">
    <name type="scientific">Portunus trituberculatus</name>
    <name type="common">Swimming crab</name>
    <name type="synonym">Neptunus trituberculatus</name>
    <dbReference type="NCBI Taxonomy" id="210409"/>
    <lineage>
        <taxon>Eukaryota</taxon>
        <taxon>Metazoa</taxon>
        <taxon>Ecdysozoa</taxon>
        <taxon>Arthropoda</taxon>
        <taxon>Crustacea</taxon>
        <taxon>Multicrustacea</taxon>
        <taxon>Malacostraca</taxon>
        <taxon>Eumalacostraca</taxon>
        <taxon>Eucarida</taxon>
        <taxon>Decapoda</taxon>
        <taxon>Pleocyemata</taxon>
        <taxon>Brachyura</taxon>
        <taxon>Eubrachyura</taxon>
        <taxon>Portunoidea</taxon>
        <taxon>Portunidae</taxon>
        <taxon>Portuninae</taxon>
        <taxon>Portunus</taxon>
    </lineage>
</organism>
<evidence type="ECO:0000313" key="3">
    <source>
        <dbReference type="Proteomes" id="UP000324222"/>
    </source>
</evidence>
<feature type="transmembrane region" description="Helical" evidence="1">
    <location>
        <begin position="459"/>
        <end position="486"/>
    </location>
</feature>
<feature type="transmembrane region" description="Helical" evidence="1">
    <location>
        <begin position="282"/>
        <end position="305"/>
    </location>
</feature>
<comment type="caution">
    <text evidence="2">The sequence shown here is derived from an EMBL/GenBank/DDBJ whole genome shotgun (WGS) entry which is preliminary data.</text>
</comment>
<accession>A0A5B7F2L8</accession>
<keyword evidence="1" id="KW-1133">Transmembrane helix</keyword>
<dbReference type="Proteomes" id="UP000324222">
    <property type="component" value="Unassembled WGS sequence"/>
</dbReference>
<dbReference type="AlphaFoldDB" id="A0A5B7F2L8"/>
<protein>
    <submittedName>
        <fullName evidence="2">Uncharacterized protein</fullName>
    </submittedName>
</protein>
<gene>
    <name evidence="2" type="ORF">E2C01_033508</name>
</gene>
<keyword evidence="1" id="KW-0472">Membrane</keyword>
<evidence type="ECO:0000313" key="2">
    <source>
        <dbReference type="EMBL" id="MPC39955.1"/>
    </source>
</evidence>
<evidence type="ECO:0000256" key="1">
    <source>
        <dbReference type="SAM" id="Phobius"/>
    </source>
</evidence>